<feature type="transmembrane region" description="Helical" evidence="1">
    <location>
        <begin position="134"/>
        <end position="154"/>
    </location>
</feature>
<sequence length="311" mass="34112">MAVVHDCHRVNDLTYPPKPKRNVSPALAGLVLTVGVAASPFGAAFGSFTLYWDLGWSAVHAQLVFLAVAPTVLWATAWFSIWAARLRGPRRFTYRFPIPVLALIVVACYGIALSPLYWGIVHGGLGDGDSGGELSVVLLIVLLTAAVIAATAVCRPIEDPAAAFADLRPRGVTETDVVACREVEEATGDHVREVVQLSEPNPLVEELEVEDGMRVRYALRNGEWVETHLQLQQLRLDFGRDEMAAAAGDGRDREELEVGDGPAYRFRSPDGEEDFVWFAVDDRFVVEVRSSKALGHRVRLDLARSALSRLR</sequence>
<keyword evidence="1" id="KW-1133">Transmembrane helix</keyword>
<gene>
    <name evidence="2" type="ORF">ACFPET_07295</name>
</gene>
<dbReference type="RefSeq" id="WP_380619242.1">
    <property type="nucleotide sequence ID" value="NZ_JBHSDK010000010.1"/>
</dbReference>
<organism evidence="2 3">
    <name type="scientific">Salininema proteolyticum</name>
    <dbReference type="NCBI Taxonomy" id="1607685"/>
    <lineage>
        <taxon>Bacteria</taxon>
        <taxon>Bacillati</taxon>
        <taxon>Actinomycetota</taxon>
        <taxon>Actinomycetes</taxon>
        <taxon>Glycomycetales</taxon>
        <taxon>Glycomycetaceae</taxon>
        <taxon>Salininema</taxon>
    </lineage>
</organism>
<keyword evidence="1" id="KW-0472">Membrane</keyword>
<feature type="transmembrane region" description="Helical" evidence="1">
    <location>
        <begin position="96"/>
        <end position="118"/>
    </location>
</feature>
<proteinExistence type="predicted"/>
<dbReference type="EMBL" id="JBHSDK010000010">
    <property type="protein sequence ID" value="MFC4334999.1"/>
    <property type="molecule type" value="Genomic_DNA"/>
</dbReference>
<comment type="caution">
    <text evidence="2">The sequence shown here is derived from an EMBL/GenBank/DDBJ whole genome shotgun (WGS) entry which is preliminary data.</text>
</comment>
<name>A0ABV8TWY9_9ACTN</name>
<feature type="transmembrane region" description="Helical" evidence="1">
    <location>
        <begin position="27"/>
        <end position="51"/>
    </location>
</feature>
<feature type="transmembrane region" description="Helical" evidence="1">
    <location>
        <begin position="63"/>
        <end position="84"/>
    </location>
</feature>
<evidence type="ECO:0000256" key="1">
    <source>
        <dbReference type="SAM" id="Phobius"/>
    </source>
</evidence>
<keyword evidence="3" id="KW-1185">Reference proteome</keyword>
<reference evidence="3" key="1">
    <citation type="journal article" date="2019" name="Int. J. Syst. Evol. Microbiol.">
        <title>The Global Catalogue of Microorganisms (GCM) 10K type strain sequencing project: providing services to taxonomists for standard genome sequencing and annotation.</title>
        <authorList>
            <consortium name="The Broad Institute Genomics Platform"/>
            <consortium name="The Broad Institute Genome Sequencing Center for Infectious Disease"/>
            <person name="Wu L."/>
            <person name="Ma J."/>
        </authorList>
    </citation>
    <scope>NUCLEOTIDE SEQUENCE [LARGE SCALE GENOMIC DNA]</scope>
    <source>
        <strain evidence="3">IBRC-M 10908</strain>
    </source>
</reference>
<protein>
    <submittedName>
        <fullName evidence="2">Uncharacterized protein</fullName>
    </submittedName>
</protein>
<accession>A0ABV8TWY9</accession>
<evidence type="ECO:0000313" key="3">
    <source>
        <dbReference type="Proteomes" id="UP001595823"/>
    </source>
</evidence>
<keyword evidence="1" id="KW-0812">Transmembrane</keyword>
<dbReference type="Proteomes" id="UP001595823">
    <property type="component" value="Unassembled WGS sequence"/>
</dbReference>
<evidence type="ECO:0000313" key="2">
    <source>
        <dbReference type="EMBL" id="MFC4334999.1"/>
    </source>
</evidence>